<evidence type="ECO:0000313" key="2">
    <source>
        <dbReference type="Proteomes" id="UP000828048"/>
    </source>
</evidence>
<dbReference type="Proteomes" id="UP000828048">
    <property type="component" value="Chromosome 8"/>
</dbReference>
<evidence type="ECO:0000313" key="1">
    <source>
        <dbReference type="EMBL" id="KAH7851784.1"/>
    </source>
</evidence>
<dbReference type="EMBL" id="CM037158">
    <property type="protein sequence ID" value="KAH7851784.1"/>
    <property type="molecule type" value="Genomic_DNA"/>
</dbReference>
<proteinExistence type="predicted"/>
<organism evidence="1 2">
    <name type="scientific">Vaccinium darrowii</name>
    <dbReference type="NCBI Taxonomy" id="229202"/>
    <lineage>
        <taxon>Eukaryota</taxon>
        <taxon>Viridiplantae</taxon>
        <taxon>Streptophyta</taxon>
        <taxon>Embryophyta</taxon>
        <taxon>Tracheophyta</taxon>
        <taxon>Spermatophyta</taxon>
        <taxon>Magnoliopsida</taxon>
        <taxon>eudicotyledons</taxon>
        <taxon>Gunneridae</taxon>
        <taxon>Pentapetalae</taxon>
        <taxon>asterids</taxon>
        <taxon>Ericales</taxon>
        <taxon>Ericaceae</taxon>
        <taxon>Vaccinioideae</taxon>
        <taxon>Vaccinieae</taxon>
        <taxon>Vaccinium</taxon>
    </lineage>
</organism>
<protein>
    <submittedName>
        <fullName evidence="1">Uncharacterized protein</fullName>
    </submittedName>
</protein>
<keyword evidence="2" id="KW-1185">Reference proteome</keyword>
<accession>A0ACB7YG36</accession>
<name>A0ACB7YG36_9ERIC</name>
<gene>
    <name evidence="1" type="ORF">Vadar_016442</name>
</gene>
<reference evidence="1 2" key="1">
    <citation type="journal article" date="2021" name="Hortic Res">
        <title>High-quality reference genome and annotation aids understanding of berry development for evergreen blueberry (Vaccinium darrowii).</title>
        <authorList>
            <person name="Yu J."/>
            <person name="Hulse-Kemp A.M."/>
            <person name="Babiker E."/>
            <person name="Staton M."/>
        </authorList>
    </citation>
    <scope>NUCLEOTIDE SEQUENCE [LARGE SCALE GENOMIC DNA]</scope>
    <source>
        <strain evidence="2">cv. NJ 8807/NJ 8810</strain>
        <tissue evidence="1">Young leaf</tissue>
    </source>
</reference>
<sequence>MKNGFWIDPIGLSGGLGIFWNDSVCFEVSKFGSFFIDVKVKCLISSVTWHLINIYLSPDDCVRYKQFQTLIEYVGSLNSEVVIWGDFNDILDASEKRGGLLRERWSFVRFQSFIEDCGLADLGFKGYPFTWRNNRVGADFIESRLDRALVSPQWLLNNNNASLEHLDCVGSDHKALLLNTTPEARKRRTPFRFDARWFEYEEVETIIKNQWDQRFAGSQLFCLVQKVKSCRMAIRSWRVKRNLNSKKVIDESHKELKVLESAGREFFHERITALEDTIAGEWEKEENYWRQKSHQKWLQLGDRNTSYFHACTAERRRRNHISGIENARGVWVAEQSGIMTEFQNFFTKLFLSEGIQHAQQVTSLIPRRVTTEMNNNLVKEFTSKEIRAALFEMHPSKSPGYDVVECCVV</sequence>
<comment type="caution">
    <text evidence="1">The sequence shown here is derived from an EMBL/GenBank/DDBJ whole genome shotgun (WGS) entry which is preliminary data.</text>
</comment>